<dbReference type="EMBL" id="JAFBCF010000001">
    <property type="protein sequence ID" value="MBM7798028.1"/>
    <property type="molecule type" value="Genomic_DNA"/>
</dbReference>
<keyword evidence="4" id="KW-1185">Reference proteome</keyword>
<dbReference type="Pfam" id="PF14542">
    <property type="entry name" value="Acetyltransf_CG"/>
    <property type="match status" value="1"/>
</dbReference>
<proteinExistence type="predicted"/>
<protein>
    <submittedName>
        <fullName evidence="3">GNAT family acetyltransferase</fullName>
    </submittedName>
</protein>
<feature type="domain" description="N-acetyltransferase" evidence="1">
    <location>
        <begin position="1"/>
        <end position="98"/>
    </location>
</feature>
<dbReference type="PANTHER" id="PTHR31435">
    <property type="entry name" value="PROTEIN NATD1"/>
    <property type="match status" value="1"/>
</dbReference>
<dbReference type="InterPro" id="IPR016181">
    <property type="entry name" value="Acyl_CoA_acyltransferase"/>
</dbReference>
<dbReference type="InterPro" id="IPR045057">
    <property type="entry name" value="Gcn5-rel_NAT"/>
</dbReference>
<evidence type="ECO:0000259" key="2">
    <source>
        <dbReference type="PROSITE" id="PS51729"/>
    </source>
</evidence>
<organism evidence="3 4">
    <name type="scientific">Microlunatus panaciterrae</name>
    <dbReference type="NCBI Taxonomy" id="400768"/>
    <lineage>
        <taxon>Bacteria</taxon>
        <taxon>Bacillati</taxon>
        <taxon>Actinomycetota</taxon>
        <taxon>Actinomycetes</taxon>
        <taxon>Propionibacteriales</taxon>
        <taxon>Propionibacteriaceae</taxon>
        <taxon>Microlunatus</taxon>
    </lineage>
</organism>
<accession>A0ABS2RG98</accession>
<name>A0ABS2RG98_9ACTN</name>
<dbReference type="CDD" id="cd04301">
    <property type="entry name" value="NAT_SF"/>
    <property type="match status" value="1"/>
</dbReference>
<dbReference type="SUPFAM" id="SSF55729">
    <property type="entry name" value="Acyl-CoA N-acyltransferases (Nat)"/>
    <property type="match status" value="1"/>
</dbReference>
<reference evidence="3 4" key="1">
    <citation type="submission" date="2021-01" db="EMBL/GenBank/DDBJ databases">
        <title>Sequencing the genomes of 1000 actinobacteria strains.</title>
        <authorList>
            <person name="Klenk H.-P."/>
        </authorList>
    </citation>
    <scope>NUCLEOTIDE SEQUENCE [LARGE SCALE GENOMIC DNA]</scope>
    <source>
        <strain evidence="3 4">DSM 18662</strain>
    </source>
</reference>
<evidence type="ECO:0000313" key="3">
    <source>
        <dbReference type="EMBL" id="MBM7798028.1"/>
    </source>
</evidence>
<comment type="caution">
    <text evidence="3">The sequence shown here is derived from an EMBL/GenBank/DDBJ whole genome shotgun (WGS) entry which is preliminary data.</text>
</comment>
<dbReference type="PROSITE" id="PS51729">
    <property type="entry name" value="GNAT_YJDJ"/>
    <property type="match status" value="1"/>
</dbReference>
<dbReference type="InterPro" id="IPR000182">
    <property type="entry name" value="GNAT_dom"/>
</dbReference>
<gene>
    <name evidence="3" type="ORF">JOE57_000949</name>
</gene>
<dbReference type="InterPro" id="IPR031165">
    <property type="entry name" value="GNAT_YJDJ"/>
</dbReference>
<feature type="domain" description="N-acetyltransferase" evidence="2">
    <location>
        <begin position="6"/>
        <end position="93"/>
    </location>
</feature>
<dbReference type="PROSITE" id="PS51186">
    <property type="entry name" value="GNAT"/>
    <property type="match status" value="1"/>
</dbReference>
<dbReference type="PANTHER" id="PTHR31435:SF10">
    <property type="entry name" value="BSR4717 PROTEIN"/>
    <property type="match status" value="1"/>
</dbReference>
<dbReference type="Proteomes" id="UP000704762">
    <property type="component" value="Unassembled WGS sequence"/>
</dbReference>
<evidence type="ECO:0000313" key="4">
    <source>
        <dbReference type="Proteomes" id="UP000704762"/>
    </source>
</evidence>
<sequence length="100" mass="11080">MQPTIVDNPERTRFEARIGDQLAGFAEYQLATDLIVFSHTEVDPAFEGNGVGSALARTALDDVRRRGERKVLATCPFIKGWIDRHPDYADLLYGAAARTS</sequence>
<evidence type="ECO:0000259" key="1">
    <source>
        <dbReference type="PROSITE" id="PS51186"/>
    </source>
</evidence>
<dbReference type="RefSeq" id="WP_204916641.1">
    <property type="nucleotide sequence ID" value="NZ_BAAAQP010000011.1"/>
</dbReference>
<dbReference type="Gene3D" id="3.40.630.30">
    <property type="match status" value="1"/>
</dbReference>